<comment type="cofactor">
    <cofactor evidence="1 17">
        <name>pyridoxal 5'-phosphate</name>
        <dbReference type="ChEBI" id="CHEBI:597326"/>
    </cofactor>
</comment>
<dbReference type="NCBIfam" id="NF009897">
    <property type="entry name" value="PRK13357.1"/>
    <property type="match status" value="1"/>
</dbReference>
<keyword evidence="12" id="KW-0496">Mitochondrion</keyword>
<feature type="modified residue" description="N6-(pyridoxal phosphate)lysine" evidence="15">
    <location>
        <position position="238"/>
    </location>
</feature>
<evidence type="ECO:0000313" key="20">
    <source>
        <dbReference type="Proteomes" id="UP000694393"/>
    </source>
</evidence>
<evidence type="ECO:0000256" key="2">
    <source>
        <dbReference type="ARBA" id="ARBA00004173"/>
    </source>
</evidence>
<evidence type="ECO:0000256" key="5">
    <source>
        <dbReference type="ARBA" id="ARBA00022576"/>
    </source>
</evidence>
<evidence type="ECO:0000256" key="16">
    <source>
        <dbReference type="RuleBase" id="RU004106"/>
    </source>
</evidence>
<evidence type="ECO:0000256" key="11">
    <source>
        <dbReference type="ARBA" id="ARBA00023098"/>
    </source>
</evidence>
<dbReference type="GO" id="GO:0009099">
    <property type="term" value="P:L-valine biosynthetic process"/>
    <property type="evidence" value="ECO:0007669"/>
    <property type="project" value="TreeGrafter"/>
</dbReference>
<evidence type="ECO:0000256" key="15">
    <source>
        <dbReference type="PIRSR" id="PIRSR006468-1"/>
    </source>
</evidence>
<evidence type="ECO:0000313" key="19">
    <source>
        <dbReference type="Ensembl" id="ENSPCEP00000025036.1"/>
    </source>
</evidence>
<evidence type="ECO:0000256" key="18">
    <source>
        <dbReference type="RuleBase" id="RU004517"/>
    </source>
</evidence>
<keyword evidence="11" id="KW-0443">Lipid metabolism</keyword>
<proteinExistence type="inferred from homology"/>
<evidence type="ECO:0000256" key="3">
    <source>
        <dbReference type="ARBA" id="ARBA00009320"/>
    </source>
</evidence>
<dbReference type="GO" id="GO:0006629">
    <property type="term" value="P:lipid metabolic process"/>
    <property type="evidence" value="ECO:0007669"/>
    <property type="project" value="UniProtKB-KW"/>
</dbReference>
<dbReference type="InterPro" id="IPR005786">
    <property type="entry name" value="B_amino_transII"/>
</dbReference>
<dbReference type="FunFam" id="3.30.470.10:FF:000002">
    <property type="entry name" value="Branched-chain-amino-acid aminotransferase"/>
    <property type="match status" value="1"/>
</dbReference>
<dbReference type="GO" id="GO:0005739">
    <property type="term" value="C:mitochondrion"/>
    <property type="evidence" value="ECO:0007669"/>
    <property type="project" value="UniProtKB-SubCell"/>
</dbReference>
<evidence type="ECO:0000256" key="4">
    <source>
        <dbReference type="ARBA" id="ARBA00011738"/>
    </source>
</evidence>
<dbReference type="SUPFAM" id="SSF56752">
    <property type="entry name" value="D-aminoacid aminotransferase-like PLP-dependent enzymes"/>
    <property type="match status" value="1"/>
</dbReference>
<reference evidence="19" key="2">
    <citation type="submission" date="2025-09" db="UniProtKB">
        <authorList>
            <consortium name="Ensembl"/>
        </authorList>
    </citation>
    <scope>IDENTIFICATION</scope>
</reference>
<dbReference type="Gene3D" id="3.20.10.10">
    <property type="entry name" value="D-amino Acid Aminotransferase, subunit A, domain 2"/>
    <property type="match status" value="1"/>
</dbReference>
<accession>A0A8C8SU10</accession>
<dbReference type="PROSITE" id="PS00770">
    <property type="entry name" value="AA_TRANSFER_CLASS_4"/>
    <property type="match status" value="1"/>
</dbReference>
<keyword evidence="7 18" id="KW-0808">Transferase</keyword>
<dbReference type="FunFam" id="3.20.10.10:FF:000007">
    <property type="entry name" value="Branched-chain-amino-acid aminotransferase, mitochondrial"/>
    <property type="match status" value="1"/>
</dbReference>
<dbReference type="Ensembl" id="ENSPCET00000025876.1">
    <property type="protein sequence ID" value="ENSPCEP00000025036.1"/>
    <property type="gene ID" value="ENSPCEG00000018896.1"/>
</dbReference>
<comment type="subunit">
    <text evidence="4">Homodimer.</text>
</comment>
<evidence type="ECO:0000256" key="6">
    <source>
        <dbReference type="ARBA" id="ARBA00022605"/>
    </source>
</evidence>
<dbReference type="InterPro" id="IPR043132">
    <property type="entry name" value="BCAT-like_C"/>
</dbReference>
<evidence type="ECO:0000256" key="7">
    <source>
        <dbReference type="ARBA" id="ARBA00022679"/>
    </source>
</evidence>
<comment type="catalytic activity">
    <reaction evidence="18">
        <text>L-isoleucine + 2-oxoglutarate = (S)-3-methyl-2-oxopentanoate + L-glutamate</text>
        <dbReference type="Rhea" id="RHEA:24801"/>
        <dbReference type="ChEBI" id="CHEBI:16810"/>
        <dbReference type="ChEBI" id="CHEBI:29985"/>
        <dbReference type="ChEBI" id="CHEBI:35146"/>
        <dbReference type="ChEBI" id="CHEBI:58045"/>
        <dbReference type="EC" id="2.6.1.42"/>
    </reaction>
</comment>
<evidence type="ECO:0000256" key="9">
    <source>
        <dbReference type="ARBA" id="ARBA00022946"/>
    </source>
</evidence>
<protein>
    <recommendedName>
        <fullName evidence="18">Branched-chain-amino-acid aminotransferase</fullName>
        <ecNumber evidence="18">2.6.1.42</ecNumber>
    </recommendedName>
</protein>
<reference evidence="19" key="1">
    <citation type="submission" date="2025-08" db="UniProtKB">
        <authorList>
            <consortium name="Ensembl"/>
        </authorList>
    </citation>
    <scope>IDENTIFICATION</scope>
</reference>
<evidence type="ECO:0000256" key="17">
    <source>
        <dbReference type="RuleBase" id="RU004516"/>
    </source>
</evidence>
<dbReference type="NCBIfam" id="TIGR01123">
    <property type="entry name" value="ilvE_II"/>
    <property type="match status" value="1"/>
</dbReference>
<keyword evidence="13 18" id="KW-0100">Branched-chain amino acid biosynthesis</keyword>
<name>A0A8C8SU10_9SAUR</name>
<dbReference type="Gene3D" id="3.30.470.10">
    <property type="match status" value="1"/>
</dbReference>
<keyword evidence="10" id="KW-0007">Acetylation</keyword>
<dbReference type="InterPro" id="IPR043131">
    <property type="entry name" value="BCAT-like_N"/>
</dbReference>
<evidence type="ECO:0000256" key="14">
    <source>
        <dbReference type="ARBA" id="ARBA00045431"/>
    </source>
</evidence>
<evidence type="ECO:0000256" key="10">
    <source>
        <dbReference type="ARBA" id="ARBA00022990"/>
    </source>
</evidence>
<comment type="similarity">
    <text evidence="3 16">Belongs to the class-IV pyridoxal-phosphate-dependent aminotransferase family.</text>
</comment>
<comment type="subcellular location">
    <subcellularLocation>
        <location evidence="2">Mitochondrion</location>
    </subcellularLocation>
</comment>
<dbReference type="InterPro" id="IPR001544">
    <property type="entry name" value="Aminotrans_IV"/>
</dbReference>
<dbReference type="CDD" id="cd01557">
    <property type="entry name" value="BCAT_beta_family"/>
    <property type="match status" value="1"/>
</dbReference>
<keyword evidence="20" id="KW-1185">Reference proteome</keyword>
<evidence type="ECO:0000256" key="13">
    <source>
        <dbReference type="ARBA" id="ARBA00023304"/>
    </source>
</evidence>
<comment type="function">
    <text evidence="14">Catalyzes the first reaction in the catabolism of the essential branched chain amino acids leucine, isoleucine, and valine. May also function as a transporter of branched chain alpha-keto acids.</text>
</comment>
<comment type="catalytic activity">
    <reaction evidence="18">
        <text>L-valine + 2-oxoglutarate = 3-methyl-2-oxobutanoate + L-glutamate</text>
        <dbReference type="Rhea" id="RHEA:24813"/>
        <dbReference type="ChEBI" id="CHEBI:11851"/>
        <dbReference type="ChEBI" id="CHEBI:16810"/>
        <dbReference type="ChEBI" id="CHEBI:29985"/>
        <dbReference type="ChEBI" id="CHEBI:57762"/>
        <dbReference type="EC" id="2.6.1.42"/>
    </reaction>
</comment>
<comment type="catalytic activity">
    <reaction evidence="18">
        <text>L-leucine + 2-oxoglutarate = 4-methyl-2-oxopentanoate + L-glutamate</text>
        <dbReference type="Rhea" id="RHEA:18321"/>
        <dbReference type="ChEBI" id="CHEBI:16810"/>
        <dbReference type="ChEBI" id="CHEBI:17865"/>
        <dbReference type="ChEBI" id="CHEBI:29985"/>
        <dbReference type="ChEBI" id="CHEBI:57427"/>
        <dbReference type="EC" id="2.6.1.42"/>
    </reaction>
</comment>
<dbReference type="Proteomes" id="UP000694393">
    <property type="component" value="Unplaced"/>
</dbReference>
<dbReference type="AlphaFoldDB" id="A0A8C8SU10"/>
<dbReference type="GO" id="GO:0009098">
    <property type="term" value="P:L-leucine biosynthetic process"/>
    <property type="evidence" value="ECO:0007669"/>
    <property type="project" value="TreeGrafter"/>
</dbReference>
<dbReference type="Pfam" id="PF01063">
    <property type="entry name" value="Aminotran_4"/>
    <property type="match status" value="1"/>
</dbReference>
<dbReference type="PANTHER" id="PTHR11825:SF39">
    <property type="entry name" value="BRANCHED-CHAIN-AMINO-ACID AMINOTRANSFERASE, MITOCHONDRIAL"/>
    <property type="match status" value="1"/>
</dbReference>
<dbReference type="PANTHER" id="PTHR11825">
    <property type="entry name" value="SUBGROUP IIII AMINOTRANSFERASE"/>
    <property type="match status" value="1"/>
</dbReference>
<dbReference type="InterPro" id="IPR033939">
    <property type="entry name" value="BCAT_family"/>
</dbReference>
<organism evidence="19 20">
    <name type="scientific">Pelusios castaneus</name>
    <name type="common">West African mud turtle</name>
    <dbReference type="NCBI Taxonomy" id="367368"/>
    <lineage>
        <taxon>Eukaryota</taxon>
        <taxon>Metazoa</taxon>
        <taxon>Chordata</taxon>
        <taxon>Craniata</taxon>
        <taxon>Vertebrata</taxon>
        <taxon>Euteleostomi</taxon>
        <taxon>Archelosauria</taxon>
        <taxon>Testudinata</taxon>
        <taxon>Testudines</taxon>
        <taxon>Pleurodira</taxon>
        <taxon>Pelomedusidae</taxon>
        <taxon>Pelusios</taxon>
    </lineage>
</organism>
<dbReference type="InterPro" id="IPR018300">
    <property type="entry name" value="Aminotrans_IV_CS"/>
</dbReference>
<sequence>MAALGVRARIGAVGRGLPSRFCIALNELLPVGPRRLISTFFKASDLQVELNKDPKPKPEAASLSFGKHFTDHMLTVEWGREQGWGQPHIKPFQNLSLHPASSALHYAVEIFEGLKAYRGVDQRVRLFRPLLNMERMSRSAARACLPPFDQRELLECICQLITLDQDWVPNLDNTSLYIRPTFIGTESSLGVARPGHALLFVILSPVGSYFAAGPMGPVELLAEPRYVRAWVGGVGDFKMGGNYAPTILVQDEAMRAGCQQALWLYGDDHQITEVGTMNIFLFWTDEQGDLELVTPPLNGLILPGVTRQSLLDLGRKWGEFKVSERNVTMADLVRGLQEKRVREVFGSGTACVVCPVSHILYQGQGYPIPTMENGPELAMRFLKALMDIQYGRVPSDWVLPV</sequence>
<evidence type="ECO:0000256" key="8">
    <source>
        <dbReference type="ARBA" id="ARBA00022898"/>
    </source>
</evidence>
<evidence type="ECO:0000256" key="1">
    <source>
        <dbReference type="ARBA" id="ARBA00001933"/>
    </source>
</evidence>
<evidence type="ECO:0000256" key="12">
    <source>
        <dbReference type="ARBA" id="ARBA00023128"/>
    </source>
</evidence>
<keyword evidence="8 17" id="KW-0663">Pyridoxal phosphate</keyword>
<dbReference type="PIRSF" id="PIRSF006468">
    <property type="entry name" value="BCAT1"/>
    <property type="match status" value="1"/>
</dbReference>
<keyword evidence="5 18" id="KW-0032">Aminotransferase</keyword>
<dbReference type="GO" id="GO:0004084">
    <property type="term" value="F:branched-chain-amino-acid transaminase activity"/>
    <property type="evidence" value="ECO:0007669"/>
    <property type="project" value="UniProtKB-EC"/>
</dbReference>
<keyword evidence="9" id="KW-0809">Transit peptide</keyword>
<keyword evidence="6 18" id="KW-0028">Amino-acid biosynthesis</keyword>
<dbReference type="InterPro" id="IPR036038">
    <property type="entry name" value="Aminotransferase-like"/>
</dbReference>
<dbReference type="EC" id="2.6.1.42" evidence="18"/>